<evidence type="ECO:0000256" key="2">
    <source>
        <dbReference type="SAM" id="Phobius"/>
    </source>
</evidence>
<reference evidence="3 4" key="1">
    <citation type="journal article" date="2017" name="Int. J. Syst. Evol. Microbiol.">
        <title>Maripseudobacter aurantiacus gen. nov., sp. nov., a novel member of the family Flavobacteriaceae isolated from a sedimentation basin.</title>
        <authorList>
            <person name="Chen C."/>
            <person name="Su Y."/>
            <person name="Tao T."/>
            <person name="Fu G."/>
            <person name="Zhang C."/>
            <person name="Sun C."/>
            <person name="Zhang X."/>
            <person name="Wu M."/>
        </authorList>
    </citation>
    <scope>NUCLEOTIDE SEQUENCE [LARGE SCALE GENOMIC DNA]</scope>
    <source>
        <strain evidence="4">CDA4</strain>
    </source>
</reference>
<keyword evidence="4" id="KW-1185">Reference proteome</keyword>
<dbReference type="RefSeq" id="WP_138258697.1">
    <property type="nucleotide sequence ID" value="NZ_VBUK01000007.1"/>
</dbReference>
<sequence length="140" mass="15532">MIAGETEYIMHGGEDNYDYFLKNLFKKDPNKQAKPKRTAEEKAARKEQRQQWWGKQKENFQNAGGVEGITSTLGNIVGFFKDDTPSDYDISMGGGQPAPQPEKKGISKEVMIIGGIAVLVIAAYGFSVMQKNKKVQIQSA</sequence>
<dbReference type="AlphaFoldDB" id="A0A5R8M3L9"/>
<evidence type="ECO:0000313" key="3">
    <source>
        <dbReference type="EMBL" id="TLF44166.1"/>
    </source>
</evidence>
<proteinExistence type="predicted"/>
<keyword evidence="2" id="KW-0812">Transmembrane</keyword>
<feature type="compositionally biased region" description="Basic and acidic residues" evidence="1">
    <location>
        <begin position="30"/>
        <end position="49"/>
    </location>
</feature>
<dbReference type="OrthoDB" id="1439752at2"/>
<feature type="region of interest" description="Disordered" evidence="1">
    <location>
        <begin position="30"/>
        <end position="54"/>
    </location>
</feature>
<comment type="caution">
    <text evidence="3">The sequence shown here is derived from an EMBL/GenBank/DDBJ whole genome shotgun (WGS) entry which is preliminary data.</text>
</comment>
<name>A0A5R8M3L9_9FLAO</name>
<keyword evidence="2" id="KW-1133">Transmembrane helix</keyword>
<accession>A0A5R8M3L9</accession>
<evidence type="ECO:0000313" key="4">
    <source>
        <dbReference type="Proteomes" id="UP000308382"/>
    </source>
</evidence>
<dbReference type="EMBL" id="VBUK01000007">
    <property type="protein sequence ID" value="TLF44166.1"/>
    <property type="molecule type" value="Genomic_DNA"/>
</dbReference>
<protein>
    <submittedName>
        <fullName evidence="3">Uncharacterized protein</fullName>
    </submittedName>
</protein>
<gene>
    <name evidence="3" type="ORF">FEK29_12070</name>
</gene>
<keyword evidence="2" id="KW-0472">Membrane</keyword>
<evidence type="ECO:0000256" key="1">
    <source>
        <dbReference type="SAM" id="MobiDB-lite"/>
    </source>
</evidence>
<dbReference type="Proteomes" id="UP000308382">
    <property type="component" value="Unassembled WGS sequence"/>
</dbReference>
<feature type="transmembrane region" description="Helical" evidence="2">
    <location>
        <begin position="110"/>
        <end position="129"/>
    </location>
</feature>
<organism evidence="3 4">
    <name type="scientific">Maribacter aurantiacus</name>
    <dbReference type="NCBI Taxonomy" id="1882343"/>
    <lineage>
        <taxon>Bacteria</taxon>
        <taxon>Pseudomonadati</taxon>
        <taxon>Bacteroidota</taxon>
        <taxon>Flavobacteriia</taxon>
        <taxon>Flavobacteriales</taxon>
        <taxon>Flavobacteriaceae</taxon>
        <taxon>Maribacter</taxon>
    </lineage>
</organism>